<dbReference type="AlphaFoldDB" id="A0A485LRD0"/>
<protein>
    <submittedName>
        <fullName evidence="4">Aste57867_24532 protein</fullName>
    </submittedName>
</protein>
<dbReference type="GO" id="GO:0005524">
    <property type="term" value="F:ATP binding"/>
    <property type="evidence" value="ECO:0007669"/>
    <property type="project" value="InterPro"/>
</dbReference>
<proteinExistence type="predicted"/>
<evidence type="ECO:0000313" key="5">
    <source>
        <dbReference type="Proteomes" id="UP000332933"/>
    </source>
</evidence>
<dbReference type="GO" id="GO:0016887">
    <property type="term" value="F:ATP hydrolysis activity"/>
    <property type="evidence" value="ECO:0007669"/>
    <property type="project" value="InterPro"/>
</dbReference>
<keyword evidence="5" id="KW-1185">Reference proteome</keyword>
<reference evidence="3" key="2">
    <citation type="submission" date="2019-06" db="EMBL/GenBank/DDBJ databases">
        <title>Genomics analysis of Aphanomyces spp. identifies a new class of oomycete effector associated with host adaptation.</title>
        <authorList>
            <person name="Gaulin E."/>
        </authorList>
    </citation>
    <scope>NUCLEOTIDE SEQUENCE</scope>
    <source>
        <strain evidence="3">CBS 578.67</strain>
    </source>
</reference>
<feature type="region of interest" description="Disordered" evidence="1">
    <location>
        <begin position="81"/>
        <end position="145"/>
    </location>
</feature>
<reference evidence="4 5" key="1">
    <citation type="submission" date="2019-03" db="EMBL/GenBank/DDBJ databases">
        <authorList>
            <person name="Gaulin E."/>
            <person name="Dumas B."/>
        </authorList>
    </citation>
    <scope>NUCLEOTIDE SEQUENCE [LARGE SCALE GENOMIC DNA]</scope>
    <source>
        <strain evidence="4">CBS 568.67</strain>
    </source>
</reference>
<dbReference type="Proteomes" id="UP000332933">
    <property type="component" value="Unassembled WGS sequence"/>
</dbReference>
<evidence type="ECO:0000313" key="3">
    <source>
        <dbReference type="EMBL" id="KAF0683408.1"/>
    </source>
</evidence>
<feature type="domain" description="ATPase AAA-type core" evidence="2">
    <location>
        <begin position="163"/>
        <end position="237"/>
    </location>
</feature>
<gene>
    <name evidence="4" type="primary">Aste57867_24532</name>
    <name evidence="3" type="ORF">As57867_024455</name>
    <name evidence="4" type="ORF">ASTE57867_24532</name>
</gene>
<dbReference type="Gene3D" id="3.40.50.300">
    <property type="entry name" value="P-loop containing nucleotide triphosphate hydrolases"/>
    <property type="match status" value="1"/>
</dbReference>
<organism evidence="4 5">
    <name type="scientific">Aphanomyces stellatus</name>
    <dbReference type="NCBI Taxonomy" id="120398"/>
    <lineage>
        <taxon>Eukaryota</taxon>
        <taxon>Sar</taxon>
        <taxon>Stramenopiles</taxon>
        <taxon>Oomycota</taxon>
        <taxon>Saprolegniomycetes</taxon>
        <taxon>Saprolegniales</taxon>
        <taxon>Verrucalvaceae</taxon>
        <taxon>Aphanomyces</taxon>
    </lineage>
</organism>
<evidence type="ECO:0000256" key="1">
    <source>
        <dbReference type="SAM" id="MobiDB-lite"/>
    </source>
</evidence>
<dbReference type="Pfam" id="PF07724">
    <property type="entry name" value="AAA_2"/>
    <property type="match status" value="1"/>
</dbReference>
<evidence type="ECO:0000313" key="4">
    <source>
        <dbReference type="EMBL" id="VFU01171.1"/>
    </source>
</evidence>
<evidence type="ECO:0000259" key="2">
    <source>
        <dbReference type="Pfam" id="PF07724"/>
    </source>
</evidence>
<feature type="compositionally biased region" description="Polar residues" evidence="1">
    <location>
        <begin position="119"/>
        <end position="128"/>
    </location>
</feature>
<accession>A0A485LRD0</accession>
<dbReference type="InterPro" id="IPR027417">
    <property type="entry name" value="P-loop_NTPase"/>
</dbReference>
<dbReference type="EMBL" id="VJMH01007405">
    <property type="protein sequence ID" value="KAF0683408.1"/>
    <property type="molecule type" value="Genomic_DNA"/>
</dbReference>
<dbReference type="EMBL" id="CAADRA010007431">
    <property type="protein sequence ID" value="VFU01171.1"/>
    <property type="molecule type" value="Genomic_DNA"/>
</dbReference>
<sequence length="340" mass="36970">MLPQNFRVKLAQVDAATDLGLVIPWSIQVAPESPAAVAGLVTGISAQTSNASPFQTFPLSAARRRATPRWLLRRRGNLRCRDQCAGAPPKDPRPPPRRVGQPLRDGATLPPPSGPSPGRISSNATTQKAEPAAPATSNRFDAPRHSPSAAIAATRFLVEPGTSEGSGPLLAALRDHSRRVVFELDAIELAHSSVLTVLSRLLTHGHVGSCGRRVDFTRAVFILTSAVDAGWWLSSDVDARADQQETVDQALAALGRAMRDAHAFNISAVNSRARQSWGIWTGPCFTSSRRCSFAAWPHRSTLPHYCTPWWTKPLARWSIKWSTEDDDQHSACIHPSLRSR</sequence>
<dbReference type="InterPro" id="IPR003959">
    <property type="entry name" value="ATPase_AAA_core"/>
</dbReference>
<name>A0A485LRD0_9STRA</name>